<evidence type="ECO:0000313" key="2">
    <source>
        <dbReference type="EMBL" id="KAJ8041236.1"/>
    </source>
</evidence>
<feature type="compositionally biased region" description="Polar residues" evidence="1">
    <location>
        <begin position="285"/>
        <end position="298"/>
    </location>
</feature>
<evidence type="ECO:0000256" key="1">
    <source>
        <dbReference type="SAM" id="MobiDB-lite"/>
    </source>
</evidence>
<dbReference type="CDD" id="cd09275">
    <property type="entry name" value="RNase_HI_RT_DIRS1"/>
    <property type="match status" value="1"/>
</dbReference>
<evidence type="ECO:0000313" key="3">
    <source>
        <dbReference type="Proteomes" id="UP001152320"/>
    </source>
</evidence>
<reference evidence="2" key="1">
    <citation type="submission" date="2021-10" db="EMBL/GenBank/DDBJ databases">
        <title>Tropical sea cucumber genome reveals ecological adaptation and Cuvierian tubules defense mechanism.</title>
        <authorList>
            <person name="Chen T."/>
        </authorList>
    </citation>
    <scope>NUCLEOTIDE SEQUENCE</scope>
    <source>
        <strain evidence="2">Nanhai2018</strain>
        <tissue evidence="2">Muscle</tissue>
    </source>
</reference>
<protein>
    <submittedName>
        <fullName evidence="2">Uncharacterized protein</fullName>
    </submittedName>
</protein>
<sequence>MPHSTTQLPAVGETYEICKHLGDSVTGSLGPVHHPLRLQDRIHKKPSIIRAVQINTGPSIQRTADGLRERNIRPTRERGRVYCRQELSSQASLLILLSNAKETGHLASHNQLEAPQQILHPPEKVQNGNSRRHPPVPSATLMGNFDRPKGRIPAHPDPPLTSQVSRLQIQRGRLLFPSITIRPVDGSKSFHPVHKNNSGFPLKKRCPRLRLPRRLAPNRTYIQRDFPCDRLHPLSFKTPGMDNQRTKVLPHSKPESNIPRGNSGFPIRNRHSNPREDPDTHRSINSDTLSPPSPGQTLAPASNLHINLLEMEAILLAVNHWKHLLSGHQLTTLCDNLTMVSYINRRGNEVSVSMLQNMATTSSPQYPHQSNTPSGTTERHGRRLIQGNPSRDGVVSIPNLGQPHLPDLWTAVSRPLCDSEQCQITDFLHKVIQPPGMGDRCATHTVGQPLCVRLPPVVPHPASASQTRRIQSGPPSSRTVLAQSTLVSSPLGNADRPSIQVPSQRQSTHTERRKDMASMPPPSTSGNVGTSVRHFTSQGLSREAATIASESRRPSTMKQVSTIRNYRSAISSIHKGFPDGSNIGSNKTIGHLLKGMFNKRPPQEHLSPSWSINEVLAVLAKPPYEPIHNTSLELLTYKTLFLVAAASARCRSELHALTTMRGFLHFSLNRSPYNPASKDTLSRWIVNLISPHASADETIQAHHLRAHASSKAWFDGASRTSDAYHPSAGVNGVVSNDSSSTSDTLVHLTMTTFADYDILRDFSICEPSSNSLLQRTWREDMFDLPISEELEVSASETEDEDN</sequence>
<feature type="region of interest" description="Disordered" evidence="1">
    <location>
        <begin position="235"/>
        <end position="298"/>
    </location>
</feature>
<accession>A0A9Q1HDI8</accession>
<feature type="compositionally biased region" description="Polar residues" evidence="1">
    <location>
        <begin position="524"/>
        <end position="540"/>
    </location>
</feature>
<keyword evidence="3" id="KW-1185">Reference proteome</keyword>
<proteinExistence type="predicted"/>
<dbReference type="PANTHER" id="PTHR35617">
    <property type="entry name" value="PHAGE_INTEGRASE DOMAIN-CONTAINING PROTEIN"/>
    <property type="match status" value="1"/>
</dbReference>
<feature type="region of interest" description="Disordered" evidence="1">
    <location>
        <begin position="360"/>
        <end position="391"/>
    </location>
</feature>
<dbReference type="Proteomes" id="UP001152320">
    <property type="component" value="Chromosome 5"/>
</dbReference>
<dbReference type="PANTHER" id="PTHR35617:SF3">
    <property type="entry name" value="CORE-BINDING (CB) DOMAIN-CONTAINING PROTEIN"/>
    <property type="match status" value="1"/>
</dbReference>
<organism evidence="2 3">
    <name type="scientific">Holothuria leucospilota</name>
    <name type="common">Black long sea cucumber</name>
    <name type="synonym">Mertensiothuria leucospilota</name>
    <dbReference type="NCBI Taxonomy" id="206669"/>
    <lineage>
        <taxon>Eukaryota</taxon>
        <taxon>Metazoa</taxon>
        <taxon>Echinodermata</taxon>
        <taxon>Eleutherozoa</taxon>
        <taxon>Echinozoa</taxon>
        <taxon>Holothuroidea</taxon>
        <taxon>Aspidochirotacea</taxon>
        <taxon>Aspidochirotida</taxon>
        <taxon>Holothuriidae</taxon>
        <taxon>Holothuria</taxon>
    </lineage>
</organism>
<dbReference type="OrthoDB" id="8954815at2759"/>
<dbReference type="EMBL" id="JAIZAY010000005">
    <property type="protein sequence ID" value="KAJ8041236.1"/>
    <property type="molecule type" value="Genomic_DNA"/>
</dbReference>
<dbReference type="AlphaFoldDB" id="A0A9Q1HDI8"/>
<gene>
    <name evidence="2" type="ORF">HOLleu_11989</name>
</gene>
<comment type="caution">
    <text evidence="2">The sequence shown here is derived from an EMBL/GenBank/DDBJ whole genome shotgun (WGS) entry which is preliminary data.</text>
</comment>
<feature type="compositionally biased region" description="Polar residues" evidence="1">
    <location>
        <begin position="360"/>
        <end position="376"/>
    </location>
</feature>
<name>A0A9Q1HDI8_HOLLE</name>
<feature type="compositionally biased region" description="Basic and acidic residues" evidence="1">
    <location>
        <begin position="273"/>
        <end position="284"/>
    </location>
</feature>
<feature type="region of interest" description="Disordered" evidence="1">
    <location>
        <begin position="489"/>
        <end position="559"/>
    </location>
</feature>